<evidence type="ECO:0000256" key="1">
    <source>
        <dbReference type="ARBA" id="ARBA00023015"/>
    </source>
</evidence>
<feature type="domain" description="HTH tetR-type" evidence="5">
    <location>
        <begin position="6"/>
        <end position="66"/>
    </location>
</feature>
<dbReference type="InterPro" id="IPR011075">
    <property type="entry name" value="TetR_C"/>
</dbReference>
<dbReference type="SUPFAM" id="SSF46689">
    <property type="entry name" value="Homeodomain-like"/>
    <property type="match status" value="1"/>
</dbReference>
<evidence type="ECO:0000259" key="5">
    <source>
        <dbReference type="PROSITE" id="PS50977"/>
    </source>
</evidence>
<dbReference type="PANTHER" id="PTHR47506:SF1">
    <property type="entry name" value="HTH-TYPE TRANSCRIPTIONAL REGULATOR YJDC"/>
    <property type="match status" value="1"/>
</dbReference>
<dbReference type="Gene3D" id="1.10.357.10">
    <property type="entry name" value="Tetracycline Repressor, domain 2"/>
    <property type="match status" value="1"/>
</dbReference>
<sequence length="197" mass="22077">MARTKAFDKTAVLQRAMKTFGRTGYEGTTLPDLLQELGIARQSLYDTYGTKRDLFIMAVKHYMDGKTEDMAELLEQPGSAIGQLEYIFDVMIQALVDPELAQQCFIISSAVEQAPQDAELREYLQSNTEQIEQGLYQLLQRAADEGELSAAFDLQELAHFLAHERMGLIFSAKAGANEQQLRSITKIALSVLRSHRA</sequence>
<dbReference type="InterPro" id="IPR001647">
    <property type="entry name" value="HTH_TetR"/>
</dbReference>
<dbReference type="Proteomes" id="UP000078148">
    <property type="component" value="Chromosome"/>
</dbReference>
<evidence type="ECO:0000313" key="7">
    <source>
        <dbReference type="Proteomes" id="UP000078148"/>
    </source>
</evidence>
<dbReference type="SUPFAM" id="SSF48498">
    <property type="entry name" value="Tetracyclin repressor-like, C-terminal domain"/>
    <property type="match status" value="1"/>
</dbReference>
<reference evidence="7" key="1">
    <citation type="submission" date="2015-10" db="EMBL/GenBank/DDBJ databases">
        <title>Genome of Paenibacillus bovis sp. nov.</title>
        <authorList>
            <person name="Wu Z."/>
            <person name="Gao C."/>
            <person name="Liu Z."/>
            <person name="Zheng H."/>
        </authorList>
    </citation>
    <scope>NUCLEOTIDE SEQUENCE [LARGE SCALE GENOMIC DNA]</scope>
    <source>
        <strain evidence="7">BD3526</strain>
    </source>
</reference>
<evidence type="ECO:0000256" key="2">
    <source>
        <dbReference type="ARBA" id="ARBA00023125"/>
    </source>
</evidence>
<keyword evidence="7" id="KW-1185">Reference proteome</keyword>
<keyword evidence="3" id="KW-0804">Transcription</keyword>
<keyword evidence="2 4" id="KW-0238">DNA-binding</keyword>
<evidence type="ECO:0000313" key="6">
    <source>
        <dbReference type="EMBL" id="ANF94815.1"/>
    </source>
</evidence>
<feature type="DNA-binding region" description="H-T-H motif" evidence="4">
    <location>
        <begin position="29"/>
        <end position="48"/>
    </location>
</feature>
<dbReference type="InterPro" id="IPR009057">
    <property type="entry name" value="Homeodomain-like_sf"/>
</dbReference>
<keyword evidence="1" id="KW-0805">Transcription regulation</keyword>
<dbReference type="Pfam" id="PF16925">
    <property type="entry name" value="TetR_C_13"/>
    <property type="match status" value="1"/>
</dbReference>
<dbReference type="InterPro" id="IPR036271">
    <property type="entry name" value="Tet_transcr_reg_TetR-rel_C_sf"/>
</dbReference>
<dbReference type="AlphaFoldDB" id="A0A172ZAZ6"/>
<evidence type="ECO:0000256" key="4">
    <source>
        <dbReference type="PROSITE-ProRule" id="PRU00335"/>
    </source>
</evidence>
<dbReference type="KEGG" id="pbv:AR543_01385"/>
<dbReference type="Pfam" id="PF00440">
    <property type="entry name" value="TetR_N"/>
    <property type="match status" value="1"/>
</dbReference>
<dbReference type="EMBL" id="CP013023">
    <property type="protein sequence ID" value="ANF94815.1"/>
    <property type="molecule type" value="Genomic_DNA"/>
</dbReference>
<dbReference type="GO" id="GO:0003677">
    <property type="term" value="F:DNA binding"/>
    <property type="evidence" value="ECO:0007669"/>
    <property type="project" value="UniProtKB-UniRule"/>
</dbReference>
<accession>A0A172ZAZ6</accession>
<evidence type="ECO:0000256" key="3">
    <source>
        <dbReference type="ARBA" id="ARBA00023163"/>
    </source>
</evidence>
<dbReference type="Gene3D" id="1.10.10.60">
    <property type="entry name" value="Homeodomain-like"/>
    <property type="match status" value="1"/>
</dbReference>
<dbReference type="RefSeq" id="WP_060531153.1">
    <property type="nucleotide sequence ID" value="NZ_CP013023.1"/>
</dbReference>
<dbReference type="PROSITE" id="PS50977">
    <property type="entry name" value="HTH_TETR_2"/>
    <property type="match status" value="1"/>
</dbReference>
<dbReference type="PANTHER" id="PTHR47506">
    <property type="entry name" value="TRANSCRIPTIONAL REGULATORY PROTEIN"/>
    <property type="match status" value="1"/>
</dbReference>
<reference evidence="6 7" key="2">
    <citation type="journal article" date="2016" name="Int. J. Syst. Evol. Microbiol.">
        <title>Paenibacillus bovis sp. nov., isolated from raw yak (Bos grunniens) milk.</title>
        <authorList>
            <person name="Gao C."/>
            <person name="Han J."/>
            <person name="Liu Z."/>
            <person name="Xu X."/>
            <person name="Hang F."/>
            <person name="Wu Z."/>
        </authorList>
    </citation>
    <scope>NUCLEOTIDE SEQUENCE [LARGE SCALE GENOMIC DNA]</scope>
    <source>
        <strain evidence="6 7">BD3526</strain>
    </source>
</reference>
<protein>
    <recommendedName>
        <fullName evidence="5">HTH tetR-type domain-containing protein</fullName>
    </recommendedName>
</protein>
<proteinExistence type="predicted"/>
<organism evidence="6 7">
    <name type="scientific">Paenibacillus bovis</name>
    <dbReference type="NCBI Taxonomy" id="1616788"/>
    <lineage>
        <taxon>Bacteria</taxon>
        <taxon>Bacillati</taxon>
        <taxon>Bacillota</taxon>
        <taxon>Bacilli</taxon>
        <taxon>Bacillales</taxon>
        <taxon>Paenibacillaceae</taxon>
        <taxon>Paenibacillus</taxon>
    </lineage>
</organism>
<dbReference type="OrthoDB" id="9795242at2"/>
<name>A0A172ZAZ6_9BACL</name>
<gene>
    <name evidence="6" type="ORF">AR543_01385</name>
</gene>